<keyword evidence="3" id="KW-1185">Reference proteome</keyword>
<proteinExistence type="predicted"/>
<dbReference type="Proteomes" id="UP000265520">
    <property type="component" value="Unassembled WGS sequence"/>
</dbReference>
<sequence length="69" mass="8310">MHIGGDLESAEENLEAKNEEIKKIWRSNQKLREEKDLVWGNLKRWKSGYQEKVQELQEASRRHQEYLQA</sequence>
<comment type="caution">
    <text evidence="2">The sequence shown here is derived from an EMBL/GenBank/DDBJ whole genome shotgun (WGS) entry which is preliminary data.</text>
</comment>
<dbReference type="AlphaFoldDB" id="A0A392RKS9"/>
<feature type="coiled-coil region" evidence="1">
    <location>
        <begin position="7"/>
        <end position="69"/>
    </location>
</feature>
<evidence type="ECO:0000313" key="2">
    <source>
        <dbReference type="EMBL" id="MCI37231.1"/>
    </source>
</evidence>
<reference evidence="2 3" key="1">
    <citation type="journal article" date="2018" name="Front. Plant Sci.">
        <title>Red Clover (Trifolium pratense) and Zigzag Clover (T. medium) - A Picture of Genomic Similarities and Differences.</title>
        <authorList>
            <person name="Dluhosova J."/>
            <person name="Istvanek J."/>
            <person name="Nedelnik J."/>
            <person name="Repkova J."/>
        </authorList>
    </citation>
    <scope>NUCLEOTIDE SEQUENCE [LARGE SCALE GENOMIC DNA]</scope>
    <source>
        <strain evidence="3">cv. 10/8</strain>
        <tissue evidence="2">Leaf</tissue>
    </source>
</reference>
<accession>A0A392RKS9</accession>
<evidence type="ECO:0000256" key="1">
    <source>
        <dbReference type="SAM" id="Coils"/>
    </source>
</evidence>
<name>A0A392RKS9_9FABA</name>
<dbReference type="EMBL" id="LXQA010242277">
    <property type="protein sequence ID" value="MCI37231.1"/>
    <property type="molecule type" value="Genomic_DNA"/>
</dbReference>
<evidence type="ECO:0000313" key="3">
    <source>
        <dbReference type="Proteomes" id="UP000265520"/>
    </source>
</evidence>
<keyword evidence="1" id="KW-0175">Coiled coil</keyword>
<protein>
    <submittedName>
        <fullName evidence="2">Uncharacterized protein</fullName>
    </submittedName>
</protein>
<feature type="non-terminal residue" evidence="2">
    <location>
        <position position="69"/>
    </location>
</feature>
<organism evidence="2 3">
    <name type="scientific">Trifolium medium</name>
    <dbReference type="NCBI Taxonomy" id="97028"/>
    <lineage>
        <taxon>Eukaryota</taxon>
        <taxon>Viridiplantae</taxon>
        <taxon>Streptophyta</taxon>
        <taxon>Embryophyta</taxon>
        <taxon>Tracheophyta</taxon>
        <taxon>Spermatophyta</taxon>
        <taxon>Magnoliopsida</taxon>
        <taxon>eudicotyledons</taxon>
        <taxon>Gunneridae</taxon>
        <taxon>Pentapetalae</taxon>
        <taxon>rosids</taxon>
        <taxon>fabids</taxon>
        <taxon>Fabales</taxon>
        <taxon>Fabaceae</taxon>
        <taxon>Papilionoideae</taxon>
        <taxon>50 kb inversion clade</taxon>
        <taxon>NPAAA clade</taxon>
        <taxon>Hologalegina</taxon>
        <taxon>IRL clade</taxon>
        <taxon>Trifolieae</taxon>
        <taxon>Trifolium</taxon>
    </lineage>
</organism>